<dbReference type="Pfam" id="PF01370">
    <property type="entry name" value="Epimerase"/>
    <property type="match status" value="1"/>
</dbReference>
<dbReference type="PANTHER" id="PTHR43245:SF54">
    <property type="entry name" value="BLL0593 PROTEIN"/>
    <property type="match status" value="1"/>
</dbReference>
<evidence type="ECO:0000313" key="2">
    <source>
        <dbReference type="EMBL" id="MDR6292425.1"/>
    </source>
</evidence>
<name>A0ABU1JXZ2_9PROT</name>
<dbReference type="PANTHER" id="PTHR43245">
    <property type="entry name" value="BIFUNCTIONAL POLYMYXIN RESISTANCE PROTEIN ARNA"/>
    <property type="match status" value="1"/>
</dbReference>
<organism evidence="2 3">
    <name type="scientific">Inquilinus ginsengisoli</name>
    <dbReference type="NCBI Taxonomy" id="363840"/>
    <lineage>
        <taxon>Bacteria</taxon>
        <taxon>Pseudomonadati</taxon>
        <taxon>Pseudomonadota</taxon>
        <taxon>Alphaproteobacteria</taxon>
        <taxon>Rhodospirillales</taxon>
        <taxon>Rhodospirillaceae</taxon>
        <taxon>Inquilinus</taxon>
    </lineage>
</organism>
<dbReference type="EMBL" id="JAVDPW010000009">
    <property type="protein sequence ID" value="MDR6292425.1"/>
    <property type="molecule type" value="Genomic_DNA"/>
</dbReference>
<evidence type="ECO:0000259" key="1">
    <source>
        <dbReference type="Pfam" id="PF01370"/>
    </source>
</evidence>
<reference evidence="2 3" key="1">
    <citation type="submission" date="2023-07" db="EMBL/GenBank/DDBJ databases">
        <title>Sorghum-associated microbial communities from plants grown in Nebraska, USA.</title>
        <authorList>
            <person name="Schachtman D."/>
        </authorList>
    </citation>
    <scope>NUCLEOTIDE SEQUENCE [LARGE SCALE GENOMIC DNA]</scope>
    <source>
        <strain evidence="2 3">584</strain>
    </source>
</reference>
<dbReference type="SUPFAM" id="SSF51735">
    <property type="entry name" value="NAD(P)-binding Rossmann-fold domains"/>
    <property type="match status" value="1"/>
</dbReference>
<accession>A0ABU1JXZ2</accession>
<protein>
    <submittedName>
        <fullName evidence="2">Nucleoside-diphosphate-sugar epimerase</fullName>
    </submittedName>
</protein>
<proteinExistence type="predicted"/>
<comment type="caution">
    <text evidence="2">The sequence shown here is derived from an EMBL/GenBank/DDBJ whole genome shotgun (WGS) entry which is preliminary data.</text>
</comment>
<dbReference type="InterPro" id="IPR001509">
    <property type="entry name" value="Epimerase_deHydtase"/>
</dbReference>
<evidence type="ECO:0000313" key="3">
    <source>
        <dbReference type="Proteomes" id="UP001262410"/>
    </source>
</evidence>
<dbReference type="RefSeq" id="WP_309798514.1">
    <property type="nucleotide sequence ID" value="NZ_JAVDPW010000009.1"/>
</dbReference>
<dbReference type="InterPro" id="IPR050177">
    <property type="entry name" value="Lipid_A_modif_metabolic_enz"/>
</dbReference>
<gene>
    <name evidence="2" type="ORF">E9232_004965</name>
</gene>
<dbReference type="InterPro" id="IPR036291">
    <property type="entry name" value="NAD(P)-bd_dom_sf"/>
</dbReference>
<keyword evidence="3" id="KW-1185">Reference proteome</keyword>
<sequence length="291" mass="30817">MIVVTGAAGYLGSRIATSLLGAGPVAGIDRMEAPTVTHRADILDRATLAQAFRGARVVIHTAGLNGGPGAPASVDQMRQTNVGGTEAVVAAARAAGVRRLVLTSTTALYGAAIRSATAAVWVTEALPVAPETLYEETKRDAEALVLAAAAEFPDGCVVLRCGRFFPAAANETVNDRLYRGVDMRDVASAHILAAERPIPGSPILNIAAASAFTPEDCPGLRQDPLPALRRRHPFVEGAYRQLGWRLPAAIDRVIAIDAARKILGYAPQYNFREALAEQLWLEAWPQRPRGG</sequence>
<feature type="domain" description="NAD-dependent epimerase/dehydratase" evidence="1">
    <location>
        <begin position="2"/>
        <end position="165"/>
    </location>
</feature>
<dbReference type="Gene3D" id="3.40.50.720">
    <property type="entry name" value="NAD(P)-binding Rossmann-like Domain"/>
    <property type="match status" value="1"/>
</dbReference>
<dbReference type="Proteomes" id="UP001262410">
    <property type="component" value="Unassembled WGS sequence"/>
</dbReference>